<dbReference type="RefSeq" id="WP_162007936.1">
    <property type="nucleotide sequence ID" value="NZ_CP045875.1"/>
</dbReference>
<feature type="domain" description="Gamma-glutamylcyclotransferase AIG2-like" evidence="4">
    <location>
        <begin position="17"/>
        <end position="119"/>
    </location>
</feature>
<dbReference type="Pfam" id="PF06094">
    <property type="entry name" value="GGACT"/>
    <property type="match status" value="1"/>
</dbReference>
<keyword evidence="1 5" id="KW-0456">Lyase</keyword>
<feature type="binding site" evidence="3">
    <location>
        <begin position="17"/>
        <end position="22"/>
    </location>
    <ligand>
        <name>substrate</name>
    </ligand>
</feature>
<reference evidence="6" key="1">
    <citation type="submission" date="2019-11" db="EMBL/GenBank/DDBJ databases">
        <title>Genome sequence of Heliorestis convoluta strain HH, an alkaliphilic and minimalistic phototrophic bacterium from a soda lake in Egypt.</title>
        <authorList>
            <person name="Dewey E.D."/>
            <person name="Stokes L.M."/>
            <person name="Burchell B.M."/>
            <person name="Shaffer K.N."/>
            <person name="Huntington A.M."/>
            <person name="Baker J.M."/>
            <person name="Nadendla S."/>
            <person name="Giglio M.G."/>
            <person name="Touchman J.W."/>
            <person name="Blankenship R.E."/>
            <person name="Madigan M.T."/>
            <person name="Sattley W.M."/>
        </authorList>
    </citation>
    <scope>NUCLEOTIDE SEQUENCE [LARGE SCALE GENOMIC DNA]</scope>
    <source>
        <strain evidence="6">HH</strain>
    </source>
</reference>
<dbReference type="Proteomes" id="UP000366051">
    <property type="component" value="Chromosome"/>
</dbReference>
<dbReference type="InterPro" id="IPR017939">
    <property type="entry name" value="G-Glutamylcylcotransferase"/>
</dbReference>
<accession>A0A5Q2N1F2</accession>
<dbReference type="GO" id="GO:0003839">
    <property type="term" value="F:gamma-glutamylcyclotransferase activity"/>
    <property type="evidence" value="ECO:0007669"/>
    <property type="project" value="InterPro"/>
</dbReference>
<feature type="active site" description="Proton acceptor" evidence="2">
    <location>
        <position position="90"/>
    </location>
</feature>
<keyword evidence="6" id="KW-1185">Reference proteome</keyword>
<organism evidence="5 6">
    <name type="scientific">Heliorestis convoluta</name>
    <dbReference type="NCBI Taxonomy" id="356322"/>
    <lineage>
        <taxon>Bacteria</taxon>
        <taxon>Bacillati</taxon>
        <taxon>Bacillota</taxon>
        <taxon>Clostridia</taxon>
        <taxon>Eubacteriales</taxon>
        <taxon>Heliobacteriaceae</taxon>
        <taxon>Heliorestis</taxon>
    </lineage>
</organism>
<evidence type="ECO:0000256" key="1">
    <source>
        <dbReference type="ARBA" id="ARBA00023239"/>
    </source>
</evidence>
<keyword evidence="5" id="KW-0808">Transferase</keyword>
<sequence length="165" mass="19491">MFYKKMKKRTTHLPLLYFAYGSNLHKEQMQIRCPDSVPLCRATVYDYILTFRGNRRGVGVADIIPTNKSQVEGALYRVSLRDLRNLDRYEGYPTLYRRYPIEVETEDGIKEAFVYRMNEEFTFAPPYEKYFHTISEGYDHWGINEEDLLTARQKVTNLILGKKAN</sequence>
<dbReference type="PANTHER" id="PTHR12935:SF0">
    <property type="entry name" value="GAMMA-GLUTAMYLCYCLOTRANSFERASE"/>
    <property type="match status" value="1"/>
</dbReference>
<dbReference type="CDD" id="cd06661">
    <property type="entry name" value="GGCT_like"/>
    <property type="match status" value="1"/>
</dbReference>
<evidence type="ECO:0000313" key="5">
    <source>
        <dbReference type="EMBL" id="QGG47643.1"/>
    </source>
</evidence>
<dbReference type="SUPFAM" id="SSF110857">
    <property type="entry name" value="Gamma-glutamyl cyclotransferase-like"/>
    <property type="match status" value="1"/>
</dbReference>
<evidence type="ECO:0000313" key="6">
    <source>
        <dbReference type="Proteomes" id="UP000366051"/>
    </source>
</evidence>
<dbReference type="KEGG" id="hcv:FTV88_1543"/>
<dbReference type="EMBL" id="CP045875">
    <property type="protein sequence ID" value="QGG47643.1"/>
    <property type="molecule type" value="Genomic_DNA"/>
</dbReference>
<protein>
    <submittedName>
        <fullName evidence="5">Gamma-glutamylcyclotransferase, AIG2-like protein</fullName>
        <ecNumber evidence="5">4.3.2.-</ecNumber>
    </submittedName>
</protein>
<evidence type="ECO:0000256" key="3">
    <source>
        <dbReference type="PIRSR" id="PIRSR617939-2"/>
    </source>
</evidence>
<dbReference type="InterPro" id="IPR013024">
    <property type="entry name" value="GGCT-like"/>
</dbReference>
<evidence type="ECO:0000259" key="4">
    <source>
        <dbReference type="Pfam" id="PF06094"/>
    </source>
</evidence>
<gene>
    <name evidence="5" type="ORF">FTV88_1543</name>
</gene>
<dbReference type="InterPro" id="IPR036568">
    <property type="entry name" value="GGCT-like_sf"/>
</dbReference>
<evidence type="ECO:0000256" key="2">
    <source>
        <dbReference type="PIRSR" id="PIRSR617939-1"/>
    </source>
</evidence>
<dbReference type="AlphaFoldDB" id="A0A5Q2N1F2"/>
<dbReference type="PANTHER" id="PTHR12935">
    <property type="entry name" value="GAMMA-GLUTAMYLCYCLOTRANSFERASE"/>
    <property type="match status" value="1"/>
</dbReference>
<feature type="binding site" evidence="3">
    <location>
        <position position="130"/>
    </location>
    <ligand>
        <name>substrate</name>
    </ligand>
</feature>
<dbReference type="Gene3D" id="3.10.490.10">
    <property type="entry name" value="Gamma-glutamyl cyclotransferase-like"/>
    <property type="match status" value="1"/>
</dbReference>
<dbReference type="InterPro" id="IPR009288">
    <property type="entry name" value="AIG2-like_dom"/>
</dbReference>
<dbReference type="GO" id="GO:0016740">
    <property type="term" value="F:transferase activity"/>
    <property type="evidence" value="ECO:0007669"/>
    <property type="project" value="UniProtKB-KW"/>
</dbReference>
<dbReference type="EC" id="4.3.2.-" evidence="5"/>
<proteinExistence type="predicted"/>
<name>A0A5Q2N1F2_9FIRM</name>